<reference evidence="3" key="1">
    <citation type="journal article" date="2019" name="Int. J. Syst. Evol. Microbiol.">
        <title>The Global Catalogue of Microorganisms (GCM) 10K type strain sequencing project: providing services to taxonomists for standard genome sequencing and annotation.</title>
        <authorList>
            <consortium name="The Broad Institute Genomics Platform"/>
            <consortium name="The Broad Institute Genome Sequencing Center for Infectious Disease"/>
            <person name="Wu L."/>
            <person name="Ma J."/>
        </authorList>
    </citation>
    <scope>NUCLEOTIDE SEQUENCE [LARGE SCALE GENOMIC DNA]</scope>
    <source>
        <strain evidence="3">CGMCC 1.16855</strain>
    </source>
</reference>
<gene>
    <name evidence="2" type="ORF">ACFOD3_13060</name>
</gene>
<name>A0ABV7BUT3_9PROT</name>
<feature type="chain" id="PRO_5046516154" description="Lipoprotein" evidence="1">
    <location>
        <begin position="21"/>
        <end position="118"/>
    </location>
</feature>
<keyword evidence="3" id="KW-1185">Reference proteome</keyword>
<comment type="caution">
    <text evidence="2">The sequence shown here is derived from an EMBL/GenBank/DDBJ whole genome shotgun (WGS) entry which is preliminary data.</text>
</comment>
<dbReference type="EMBL" id="JBHRSB010000003">
    <property type="protein sequence ID" value="MFC3000829.1"/>
    <property type="molecule type" value="Genomic_DNA"/>
</dbReference>
<organism evidence="2 3">
    <name type="scientific">Falsiroseomonas tokyonensis</name>
    <dbReference type="NCBI Taxonomy" id="430521"/>
    <lineage>
        <taxon>Bacteria</taxon>
        <taxon>Pseudomonadati</taxon>
        <taxon>Pseudomonadota</taxon>
        <taxon>Alphaproteobacteria</taxon>
        <taxon>Acetobacterales</taxon>
        <taxon>Roseomonadaceae</taxon>
        <taxon>Falsiroseomonas</taxon>
    </lineage>
</organism>
<dbReference type="Proteomes" id="UP001595420">
    <property type="component" value="Unassembled WGS sequence"/>
</dbReference>
<accession>A0ABV7BUT3</accession>
<evidence type="ECO:0008006" key="4">
    <source>
        <dbReference type="Google" id="ProtNLM"/>
    </source>
</evidence>
<feature type="signal peptide" evidence="1">
    <location>
        <begin position="1"/>
        <end position="20"/>
    </location>
</feature>
<proteinExistence type="predicted"/>
<keyword evidence="1" id="KW-0732">Signal</keyword>
<dbReference type="PROSITE" id="PS51257">
    <property type="entry name" value="PROKAR_LIPOPROTEIN"/>
    <property type="match status" value="1"/>
</dbReference>
<dbReference type="RefSeq" id="WP_216836896.1">
    <property type="nucleotide sequence ID" value="NZ_JAFNJS010000003.1"/>
</dbReference>
<evidence type="ECO:0000313" key="3">
    <source>
        <dbReference type="Proteomes" id="UP001595420"/>
    </source>
</evidence>
<sequence>MRPLILLLLFLLSACAERWARPGTSEAEADAMNAACGDAAQLAVPPVMVWQQVAPARVERERNCWRDGDRERCRVTERFRPPRYDMVDVAARARDQHRTACMREKGFVFQGYRPLRLE</sequence>
<protein>
    <recommendedName>
        <fullName evidence="4">Lipoprotein</fullName>
    </recommendedName>
</protein>
<evidence type="ECO:0000256" key="1">
    <source>
        <dbReference type="SAM" id="SignalP"/>
    </source>
</evidence>
<evidence type="ECO:0000313" key="2">
    <source>
        <dbReference type="EMBL" id="MFC3000829.1"/>
    </source>
</evidence>